<protein>
    <submittedName>
        <fullName evidence="1">Uncharacterized protein</fullName>
    </submittedName>
</protein>
<proteinExistence type="predicted"/>
<evidence type="ECO:0000313" key="2">
    <source>
        <dbReference type="Proteomes" id="UP000528460"/>
    </source>
</evidence>
<comment type="caution">
    <text evidence="1">The sequence shown here is derived from an EMBL/GenBank/DDBJ whole genome shotgun (WGS) entry which is preliminary data.</text>
</comment>
<reference evidence="1 2" key="1">
    <citation type="submission" date="2020-05" db="EMBL/GenBank/DDBJ databases">
        <authorList>
            <person name="Whitworth D."/>
        </authorList>
    </citation>
    <scope>NUCLEOTIDE SEQUENCE [LARGE SCALE GENOMIC DNA]</scope>
    <source>
        <strain evidence="1 2">CA046A</strain>
    </source>
</reference>
<accession>A0A7Y4JT75</accession>
<dbReference type="AlphaFoldDB" id="A0A7Y4JT75"/>
<evidence type="ECO:0000313" key="1">
    <source>
        <dbReference type="EMBL" id="NOK09787.1"/>
    </source>
</evidence>
<dbReference type="RefSeq" id="WP_171413962.1">
    <property type="nucleotide sequence ID" value="NZ_JABFJW010000075.1"/>
</dbReference>
<gene>
    <name evidence="1" type="ORF">HNS30_12190</name>
</gene>
<sequence length="141" mass="15247">MFLGRGTIRTRCQHLLLGGYVAITLVNAQQAVGKVVLFRRVNGSAEIGELTNVVPSGGILLFKQGAPVLMSDVETLKPIGSHEAGQIFVDQNATAEREHSEADLYPSAGWLAAMFPNEFADEHEAVSFMLQLKPSPELSEP</sequence>
<organism evidence="1 2">
    <name type="scientific">Corallococcus exercitus</name>
    <dbReference type="NCBI Taxonomy" id="2316736"/>
    <lineage>
        <taxon>Bacteria</taxon>
        <taxon>Pseudomonadati</taxon>
        <taxon>Myxococcota</taxon>
        <taxon>Myxococcia</taxon>
        <taxon>Myxococcales</taxon>
        <taxon>Cystobacterineae</taxon>
        <taxon>Myxococcaceae</taxon>
        <taxon>Corallococcus</taxon>
    </lineage>
</organism>
<dbReference type="Proteomes" id="UP000528460">
    <property type="component" value="Unassembled WGS sequence"/>
</dbReference>
<dbReference type="EMBL" id="JABFJW010000075">
    <property type="protein sequence ID" value="NOK09787.1"/>
    <property type="molecule type" value="Genomic_DNA"/>
</dbReference>
<name>A0A7Y4JT75_9BACT</name>